<accession>A0AAN5IAS5</accession>
<dbReference type="AlphaFoldDB" id="A0AAN5IAS5"/>
<comment type="caution">
    <text evidence="1">The sequence shown here is derived from an EMBL/GenBank/DDBJ whole genome shotgun (WGS) entry which is preliminary data.</text>
</comment>
<evidence type="ECO:0000313" key="2">
    <source>
        <dbReference type="Proteomes" id="UP001328107"/>
    </source>
</evidence>
<feature type="non-terminal residue" evidence="1">
    <location>
        <position position="140"/>
    </location>
</feature>
<keyword evidence="2" id="KW-1185">Reference proteome</keyword>
<reference evidence="2" key="1">
    <citation type="submission" date="2022-10" db="EMBL/GenBank/DDBJ databases">
        <title>Genome assembly of Pristionchus species.</title>
        <authorList>
            <person name="Yoshida K."/>
            <person name="Sommer R.J."/>
        </authorList>
    </citation>
    <scope>NUCLEOTIDE SEQUENCE [LARGE SCALE GENOMIC DNA]</scope>
    <source>
        <strain evidence="2">RS5460</strain>
    </source>
</reference>
<evidence type="ECO:0000313" key="1">
    <source>
        <dbReference type="EMBL" id="GMR57779.1"/>
    </source>
</evidence>
<dbReference type="Proteomes" id="UP001328107">
    <property type="component" value="Unassembled WGS sequence"/>
</dbReference>
<feature type="non-terminal residue" evidence="1">
    <location>
        <position position="1"/>
    </location>
</feature>
<sequence length="140" mass="16567">KRMQRTTTEVRNRTTIVYRSLGSVDRILSLVAVYSQSESRIPSTRKEDLHVAIEQVLATISNRSIINYENLETSECPVCISIFPEFDSHQPEELLQCWEYNFRRVASQFRPFTPHGQVQIYQVLQHRRDVNSSERRRIQR</sequence>
<gene>
    <name evidence="1" type="ORF">PMAYCL1PPCAC_27974</name>
</gene>
<proteinExistence type="predicted"/>
<organism evidence="1 2">
    <name type="scientific">Pristionchus mayeri</name>
    <dbReference type="NCBI Taxonomy" id="1317129"/>
    <lineage>
        <taxon>Eukaryota</taxon>
        <taxon>Metazoa</taxon>
        <taxon>Ecdysozoa</taxon>
        <taxon>Nematoda</taxon>
        <taxon>Chromadorea</taxon>
        <taxon>Rhabditida</taxon>
        <taxon>Rhabditina</taxon>
        <taxon>Diplogasteromorpha</taxon>
        <taxon>Diplogasteroidea</taxon>
        <taxon>Neodiplogasteridae</taxon>
        <taxon>Pristionchus</taxon>
    </lineage>
</organism>
<name>A0AAN5IAS5_9BILA</name>
<protein>
    <submittedName>
        <fullName evidence="1">Uncharacterized protein</fullName>
    </submittedName>
</protein>
<dbReference type="EMBL" id="BTRK01000006">
    <property type="protein sequence ID" value="GMR57779.1"/>
    <property type="molecule type" value="Genomic_DNA"/>
</dbReference>